<evidence type="ECO:0000313" key="2">
    <source>
        <dbReference type="EMBL" id="PWD50772.1"/>
    </source>
</evidence>
<organism evidence="2 3">
    <name type="scientific">Serinibacter arcticus</name>
    <dbReference type="NCBI Taxonomy" id="1655435"/>
    <lineage>
        <taxon>Bacteria</taxon>
        <taxon>Bacillati</taxon>
        <taxon>Actinomycetota</taxon>
        <taxon>Actinomycetes</taxon>
        <taxon>Micrococcales</taxon>
        <taxon>Beutenbergiaceae</taxon>
        <taxon>Serinibacter</taxon>
    </lineage>
</organism>
<feature type="transmembrane region" description="Helical" evidence="1">
    <location>
        <begin position="81"/>
        <end position="100"/>
    </location>
</feature>
<feature type="transmembrane region" description="Helical" evidence="1">
    <location>
        <begin position="262"/>
        <end position="281"/>
    </location>
</feature>
<evidence type="ECO:0000256" key="1">
    <source>
        <dbReference type="SAM" id="Phobius"/>
    </source>
</evidence>
<gene>
    <name evidence="2" type="ORF">C8046_09055</name>
</gene>
<sequence>MRVTSRAPSVVLAAALGAAASGAVIALQGRINGDLATAGTGVLVSGWVSYVGTLLATALVIVARRRTRAVARAIREGARWWWFVVGLCGIPIVLSMALGIPLVGVAIASVCAVAGQTVAGLTLDARGVGVPAAIRLSGRRALAGLVALLGLGIAVLGSSGGAVSPAQGVAIGVVLFVAGAVLCVQQAGNGRVVAATDDPVLAGLTSSLGGTVGITAILAVAGLAGALDGVTFPPQWHLYLGGPLGAVITIVAAWAVRHLGTFVLTLTVITGQMLTALLLDLASAGGLRWSAVLATVAVAGSAALVVERRREAVVAVLAGEGGDGDDDRPAGAGGPR</sequence>
<feature type="transmembrane region" description="Helical" evidence="1">
    <location>
        <begin position="141"/>
        <end position="163"/>
    </location>
</feature>
<feature type="transmembrane region" description="Helical" evidence="1">
    <location>
        <begin position="200"/>
        <end position="224"/>
    </location>
</feature>
<name>A0A2U1ZV28_9MICO</name>
<dbReference type="InterPro" id="IPR006750">
    <property type="entry name" value="YdcZ"/>
</dbReference>
<dbReference type="EMBL" id="PYHR01000002">
    <property type="protein sequence ID" value="PWD50772.1"/>
    <property type="molecule type" value="Genomic_DNA"/>
</dbReference>
<reference evidence="2 3" key="1">
    <citation type="submission" date="2018-03" db="EMBL/GenBank/DDBJ databases">
        <title>Genome assembly of novel Miniimonas species PCH200.</title>
        <authorList>
            <person name="Thakur V."/>
            <person name="Kumar V."/>
            <person name="Singh D."/>
        </authorList>
    </citation>
    <scope>NUCLEOTIDE SEQUENCE [LARGE SCALE GENOMIC DNA]</scope>
    <source>
        <strain evidence="2 3">PCH200</strain>
    </source>
</reference>
<comment type="caution">
    <text evidence="2">The sequence shown here is derived from an EMBL/GenBank/DDBJ whole genome shotgun (WGS) entry which is preliminary data.</text>
</comment>
<dbReference type="Pfam" id="PF04657">
    <property type="entry name" value="DMT_YdcZ"/>
    <property type="match status" value="2"/>
</dbReference>
<dbReference type="PANTHER" id="PTHR34821:SF2">
    <property type="entry name" value="INNER MEMBRANE PROTEIN YDCZ"/>
    <property type="match status" value="1"/>
</dbReference>
<keyword evidence="1" id="KW-1133">Transmembrane helix</keyword>
<accession>A0A2U1ZV28</accession>
<dbReference type="Proteomes" id="UP000245166">
    <property type="component" value="Unassembled WGS sequence"/>
</dbReference>
<dbReference type="PANTHER" id="PTHR34821">
    <property type="entry name" value="INNER MEMBRANE PROTEIN YDCZ"/>
    <property type="match status" value="1"/>
</dbReference>
<evidence type="ECO:0008006" key="4">
    <source>
        <dbReference type="Google" id="ProtNLM"/>
    </source>
</evidence>
<protein>
    <recommendedName>
        <fullName evidence="4">Inner membrane protein</fullName>
    </recommendedName>
</protein>
<keyword evidence="1" id="KW-0812">Transmembrane</keyword>
<dbReference type="GO" id="GO:0005886">
    <property type="term" value="C:plasma membrane"/>
    <property type="evidence" value="ECO:0007669"/>
    <property type="project" value="TreeGrafter"/>
</dbReference>
<proteinExistence type="predicted"/>
<feature type="transmembrane region" description="Helical" evidence="1">
    <location>
        <begin position="236"/>
        <end position="255"/>
    </location>
</feature>
<feature type="transmembrane region" description="Helical" evidence="1">
    <location>
        <begin position="287"/>
        <end position="306"/>
    </location>
</feature>
<evidence type="ECO:0000313" key="3">
    <source>
        <dbReference type="Proteomes" id="UP000245166"/>
    </source>
</evidence>
<keyword evidence="3" id="KW-1185">Reference proteome</keyword>
<feature type="transmembrane region" description="Helical" evidence="1">
    <location>
        <begin position="169"/>
        <end position="188"/>
    </location>
</feature>
<feature type="transmembrane region" description="Helical" evidence="1">
    <location>
        <begin position="106"/>
        <end position="129"/>
    </location>
</feature>
<keyword evidence="1" id="KW-0472">Membrane</keyword>
<feature type="transmembrane region" description="Helical" evidence="1">
    <location>
        <begin position="42"/>
        <end position="61"/>
    </location>
</feature>
<dbReference type="AlphaFoldDB" id="A0A2U1ZV28"/>